<accession>A0ACD5AQQ3</accession>
<dbReference type="EMBL" id="CP146023">
    <property type="protein sequence ID" value="WWQ69576.1"/>
    <property type="molecule type" value="Genomic_DNA"/>
</dbReference>
<gene>
    <name evidence="1" type="ORF">V2W30_41165</name>
</gene>
<dbReference type="Proteomes" id="UP001432251">
    <property type="component" value="Plasmid p1"/>
</dbReference>
<keyword evidence="1" id="KW-0614">Plasmid</keyword>
<organism evidence="1 2">
    <name type="scientific">Streptomyces citrinus</name>
    <dbReference type="NCBI Taxonomy" id="3118173"/>
    <lineage>
        <taxon>Bacteria</taxon>
        <taxon>Bacillati</taxon>
        <taxon>Actinomycetota</taxon>
        <taxon>Actinomycetes</taxon>
        <taxon>Kitasatosporales</taxon>
        <taxon>Streptomycetaceae</taxon>
        <taxon>Streptomyces</taxon>
    </lineage>
</organism>
<evidence type="ECO:0000313" key="1">
    <source>
        <dbReference type="EMBL" id="WWQ69576.1"/>
    </source>
</evidence>
<name>A0ACD5AQQ3_9ACTN</name>
<keyword evidence="1" id="KW-0067">ATP-binding</keyword>
<geneLocation type="plasmid" evidence="1 2">
    <name>p1</name>
</geneLocation>
<evidence type="ECO:0000313" key="2">
    <source>
        <dbReference type="Proteomes" id="UP001432251"/>
    </source>
</evidence>
<keyword evidence="2" id="KW-1185">Reference proteome</keyword>
<proteinExistence type="predicted"/>
<protein>
    <submittedName>
        <fullName evidence="1">ATP-binding protein</fullName>
    </submittedName>
</protein>
<sequence>MRVPMQHLAGHLLWSTEGHTWAVYRLHPAAGERGHSAEAVTGAYVSAAVREEQLQRITQLVRSLSGEPRLFGVCAQLDPSEIAWRMLEGLHDADGELQPGARPWLEHVEAALDELDGREMHTRTLWLAVPLNTQERAAKTSLLTRGITWGAWGEYVDALGLTPSPVSETEVRQAQETAHQVEAQMTGSVPFRPATPAEIVWLVQHAVHRGLREPLLADASASPLYAGRVRDGALHSPSYADLGQIRLEEGGRPRTAAVATTEAKARGWRAGPSRTKRASSRRTTRQWWKEATSPIRRQWLQVESPAGTGYQAHLVLAEAPPAVSQQAADLFAQLEVLDFPVDFTVSLGLIDSAEARRKIQAKRSELVDQVDQYAARPTGAPRAIPEAERDLDEEDTRLARTSAEVEVQAVTVLTVWAPSPELCDARARALEKLLAGCDYRMLRPTGLQSDLFTLGLPGSVRPYAVREFRQNQLGEDWAMSGAFTRSEVGDPTGMLLGRDLDCGTTRPVLINVSDAPKRDASASVAAIGDLGGGKSAFGKLVESAVVDRGGRAICIDRTPAREWARFARGSAPGRYQIIDAARAELSIDPLRLFPGPEGRRYALNYLSLQLGIPLMSVQGEVLHHAVEQAASVPEPSMSGVVEILAQTAADGSGERTDAAKTLVGMLRLVTTNPLAAMIFDPELPVARLDGDATADLLVITTTGLVLPPRVAFEKPEILQHQPLEALIGRAVLYLIAAMARQAAFSDLDRFCAVVTDEMYWLTSSAEGSALVHEILHDGRKHNAGLIAAAHDAKELGEDANLFAYKLLGRTADRDSARRGLNFIGLDGRDEDLLRTVTTELSPVGHRERAGEFLLTGPRQNTGRIKVRIPAVPRIDDHIRTTPGEHTPAPGQGVLA</sequence>
<reference evidence="1" key="1">
    <citation type="journal article" date="2025" name="Int. J. Syst. Evol. Microbiol.">
        <title>Streptomyces citrinus sp. nov., with yellow diffusible pigment.</title>
        <authorList>
            <person name="He Y."/>
            <person name="Yang E."/>
            <person name="Xu J."/>
            <person name="Sun Y."/>
            <person name="Sun L."/>
        </authorList>
    </citation>
    <scope>NUCLEOTIDE SEQUENCE</scope>
    <source>
        <strain evidence="1">Q6</strain>
    </source>
</reference>
<keyword evidence="1" id="KW-0547">Nucleotide-binding</keyword>